<keyword evidence="7" id="KW-1185">Reference proteome</keyword>
<dbReference type="Gene3D" id="1.20.1530.20">
    <property type="match status" value="1"/>
</dbReference>
<reference evidence="6 7" key="1">
    <citation type="submission" date="2018-03" db="EMBL/GenBank/DDBJ databases">
        <title>Aquarubrobacter algicola gen. nov., sp. nov., a novel actinobacterium isolated from shallow eutrophic lake during the end of cyanobacterial harmful algal blooms.</title>
        <authorList>
            <person name="Chun S.J."/>
        </authorList>
    </citation>
    <scope>NUCLEOTIDE SEQUENCE [LARGE SCALE GENOMIC DNA]</scope>
    <source>
        <strain evidence="6 7">Seoho-28</strain>
    </source>
</reference>
<keyword evidence="3 5" id="KW-1133">Transmembrane helix</keyword>
<dbReference type="EMBL" id="PYYB01000001">
    <property type="protein sequence ID" value="PTL59037.1"/>
    <property type="molecule type" value="Genomic_DNA"/>
</dbReference>
<name>A0A2T4UII1_9ACTN</name>
<keyword evidence="2 5" id="KW-0812">Transmembrane</keyword>
<feature type="transmembrane region" description="Helical" evidence="5">
    <location>
        <begin position="198"/>
        <end position="214"/>
    </location>
</feature>
<evidence type="ECO:0000256" key="2">
    <source>
        <dbReference type="ARBA" id="ARBA00022692"/>
    </source>
</evidence>
<sequence length="320" mass="32971">MAVSSSSMGAIVARHSGIWHAPARGGARSAVTEIVLPIALAIIMATLGLTLTPDDFRRIFRAPRGVVIGLGNLLLLSPLWGFLVAELTGLDPVMAVGLVLLAASPGGAMANLLTHLARGETALSVTMTAVSSVCAVLTVPLFLTLAIDHFDAPLGDDVSMLGTVVRVFSITLIPLAIGMTYRARRPEKALALEPRIKPISLAVFALVVLGAVISEFDKVTDSFAEVAPAALLLNLVAMSASFAIALAARLPERSATAIAMELGVHNSTLTITVATSIDSELAIPGAVYSVFMFLTAGLFARVMGRRNAAAGAEAAAAAPA</sequence>
<organism evidence="6 7">
    <name type="scientific">Paraconexibacter algicola</name>
    <dbReference type="NCBI Taxonomy" id="2133960"/>
    <lineage>
        <taxon>Bacteria</taxon>
        <taxon>Bacillati</taxon>
        <taxon>Actinomycetota</taxon>
        <taxon>Thermoleophilia</taxon>
        <taxon>Solirubrobacterales</taxon>
        <taxon>Paraconexibacteraceae</taxon>
        <taxon>Paraconexibacter</taxon>
    </lineage>
</organism>
<dbReference type="Pfam" id="PF01758">
    <property type="entry name" value="SBF"/>
    <property type="match status" value="1"/>
</dbReference>
<dbReference type="GO" id="GO:0016020">
    <property type="term" value="C:membrane"/>
    <property type="evidence" value="ECO:0007669"/>
    <property type="project" value="UniProtKB-SubCell"/>
</dbReference>
<comment type="caution">
    <text evidence="6">The sequence shown here is derived from an EMBL/GenBank/DDBJ whole genome shotgun (WGS) entry which is preliminary data.</text>
</comment>
<dbReference type="PANTHER" id="PTHR10361:SF24">
    <property type="entry name" value="P3 PROTEIN"/>
    <property type="match status" value="1"/>
</dbReference>
<evidence type="ECO:0000313" key="7">
    <source>
        <dbReference type="Proteomes" id="UP000240739"/>
    </source>
</evidence>
<dbReference type="InterPro" id="IPR038770">
    <property type="entry name" value="Na+/solute_symporter_sf"/>
</dbReference>
<feature type="transmembrane region" description="Helical" evidence="5">
    <location>
        <begin position="255"/>
        <end position="275"/>
    </location>
</feature>
<dbReference type="InterPro" id="IPR002657">
    <property type="entry name" value="BilAc:Na_symport/Acr3"/>
</dbReference>
<feature type="transmembrane region" description="Helical" evidence="5">
    <location>
        <begin position="93"/>
        <end position="113"/>
    </location>
</feature>
<comment type="subcellular location">
    <subcellularLocation>
        <location evidence="1">Membrane</location>
        <topology evidence="1">Multi-pass membrane protein</topology>
    </subcellularLocation>
</comment>
<feature type="transmembrane region" description="Helical" evidence="5">
    <location>
        <begin position="125"/>
        <end position="147"/>
    </location>
</feature>
<evidence type="ECO:0000256" key="5">
    <source>
        <dbReference type="SAM" id="Phobius"/>
    </source>
</evidence>
<dbReference type="Proteomes" id="UP000240739">
    <property type="component" value="Unassembled WGS sequence"/>
</dbReference>
<dbReference type="InterPro" id="IPR004710">
    <property type="entry name" value="Bilac:Na_transpt"/>
</dbReference>
<feature type="transmembrane region" description="Helical" evidence="5">
    <location>
        <begin position="34"/>
        <end position="53"/>
    </location>
</feature>
<feature type="transmembrane region" description="Helical" evidence="5">
    <location>
        <begin position="226"/>
        <end position="248"/>
    </location>
</feature>
<protein>
    <submittedName>
        <fullName evidence="6">Bile acid:sodium symporter</fullName>
    </submittedName>
</protein>
<feature type="transmembrane region" description="Helical" evidence="5">
    <location>
        <begin position="281"/>
        <end position="300"/>
    </location>
</feature>
<dbReference type="PANTHER" id="PTHR10361">
    <property type="entry name" value="SODIUM-BILE ACID COTRANSPORTER"/>
    <property type="match status" value="1"/>
</dbReference>
<evidence type="ECO:0000256" key="3">
    <source>
        <dbReference type="ARBA" id="ARBA00022989"/>
    </source>
</evidence>
<keyword evidence="4 5" id="KW-0472">Membrane</keyword>
<evidence type="ECO:0000256" key="4">
    <source>
        <dbReference type="ARBA" id="ARBA00023136"/>
    </source>
</evidence>
<accession>A0A2T4UII1</accession>
<feature type="transmembrane region" description="Helical" evidence="5">
    <location>
        <begin position="65"/>
        <end position="87"/>
    </location>
</feature>
<gene>
    <name evidence="6" type="ORF">C7Y72_04940</name>
</gene>
<evidence type="ECO:0000313" key="6">
    <source>
        <dbReference type="EMBL" id="PTL59037.1"/>
    </source>
</evidence>
<evidence type="ECO:0000256" key="1">
    <source>
        <dbReference type="ARBA" id="ARBA00004141"/>
    </source>
</evidence>
<feature type="transmembrane region" description="Helical" evidence="5">
    <location>
        <begin position="159"/>
        <end position="177"/>
    </location>
</feature>
<proteinExistence type="predicted"/>
<dbReference type="AlphaFoldDB" id="A0A2T4UII1"/>